<feature type="non-terminal residue" evidence="2">
    <location>
        <position position="1"/>
    </location>
</feature>
<organism evidence="2 3">
    <name type="scientific">Araneus ventricosus</name>
    <name type="common">Orbweaver spider</name>
    <name type="synonym">Epeira ventricosa</name>
    <dbReference type="NCBI Taxonomy" id="182803"/>
    <lineage>
        <taxon>Eukaryota</taxon>
        <taxon>Metazoa</taxon>
        <taxon>Ecdysozoa</taxon>
        <taxon>Arthropoda</taxon>
        <taxon>Chelicerata</taxon>
        <taxon>Arachnida</taxon>
        <taxon>Araneae</taxon>
        <taxon>Araneomorphae</taxon>
        <taxon>Entelegynae</taxon>
        <taxon>Araneoidea</taxon>
        <taxon>Araneidae</taxon>
        <taxon>Araneus</taxon>
    </lineage>
</organism>
<evidence type="ECO:0000313" key="3">
    <source>
        <dbReference type="Proteomes" id="UP000499080"/>
    </source>
</evidence>
<dbReference type="EMBL" id="BGPR01043169">
    <property type="protein sequence ID" value="GBO19724.1"/>
    <property type="molecule type" value="Genomic_DNA"/>
</dbReference>
<reference evidence="2 3" key="1">
    <citation type="journal article" date="2019" name="Sci. Rep.">
        <title>Orb-weaving spider Araneus ventricosus genome elucidates the spidroin gene catalogue.</title>
        <authorList>
            <person name="Kono N."/>
            <person name="Nakamura H."/>
            <person name="Ohtoshi R."/>
            <person name="Moran D.A.P."/>
            <person name="Shinohara A."/>
            <person name="Yoshida Y."/>
            <person name="Fujiwara M."/>
            <person name="Mori M."/>
            <person name="Tomita M."/>
            <person name="Arakawa K."/>
        </authorList>
    </citation>
    <scope>NUCLEOTIDE SEQUENCE [LARGE SCALE GENOMIC DNA]</scope>
</reference>
<protein>
    <submittedName>
        <fullName evidence="2">Uncharacterized protein</fullName>
    </submittedName>
</protein>
<evidence type="ECO:0000313" key="2">
    <source>
        <dbReference type="EMBL" id="GBO19724.1"/>
    </source>
</evidence>
<dbReference type="AlphaFoldDB" id="A0A4Y2V5L2"/>
<name>A0A4Y2V5L2_ARAVE</name>
<feature type="region of interest" description="Disordered" evidence="1">
    <location>
        <begin position="1"/>
        <end position="34"/>
    </location>
</feature>
<dbReference type="Proteomes" id="UP000499080">
    <property type="component" value="Unassembled WGS sequence"/>
</dbReference>
<proteinExistence type="predicted"/>
<sequence>ADSALTQSSDGKIHSFRTYMTQPDHMQPAHVYRK</sequence>
<gene>
    <name evidence="2" type="ORF">AVEN_240734_1</name>
</gene>
<comment type="caution">
    <text evidence="2">The sequence shown here is derived from an EMBL/GenBank/DDBJ whole genome shotgun (WGS) entry which is preliminary data.</text>
</comment>
<accession>A0A4Y2V5L2</accession>
<evidence type="ECO:0000256" key="1">
    <source>
        <dbReference type="SAM" id="MobiDB-lite"/>
    </source>
</evidence>
<keyword evidence="3" id="KW-1185">Reference proteome</keyword>
<feature type="compositionally biased region" description="Polar residues" evidence="1">
    <location>
        <begin position="1"/>
        <end position="10"/>
    </location>
</feature>